<keyword evidence="6" id="KW-0067">ATP-binding</keyword>
<dbReference type="EMBL" id="JADAQX010000067">
    <property type="protein sequence ID" value="KAF8822274.1"/>
    <property type="molecule type" value="Genomic_DNA"/>
</dbReference>
<accession>A0ABQ7JE76</accession>
<comment type="similarity">
    <text evidence="1">Belongs to the eukaryotic diacylglycerol kinase family.</text>
</comment>
<sequence>MTVDTSSEASSFPVSLLQDEDEAAQRRGVFFFINPDSGSNDGLRLIQAGVNHLVLSAPEICEVFIFDIRDGQSGNKKGFHRLAAALSNPRRKHEADAFVDTSFPDHSRFQFSVICVGGDGTVIWCITEMMKHNINLSKVAFGVIPYGTEAKFFIFALEKAIYKFFYSSICCSSSHTIHFSGNDFAIAFGWKNFTLNDPFGRSLKVLRNLIAVIFSSKVVSHDLWNINVEINATGQFSKIDSKSRQNILGLSENWVFSLHFAWLFNWKAVVVNWDESVYILMPSIFLFLCALKFILFHPVSTKDLNVVLVEDQKEKKLTFLMGNYFSIGIESRIGRGFDRNRAHNRFLNKMMYAFEGIKKTFKRNLRADHFIDSLIETHDTEIVIFSTQRTSHNPVLKKAVSLVALNVPSFSAGNDAWKSSRSVGLKFPDKPSMKNSALLSLPQKTGDGLLEFLSFSRVADLGLEFVFKGQGKRIHQGGGPYILRFRDISPEQRVYFQVDGEFYRMTQPKFASIDRFVKIFVLVPSGN</sequence>
<dbReference type="PANTHER" id="PTHR11255">
    <property type="entry name" value="DIACYLGLYCEROL KINASE"/>
    <property type="match status" value="1"/>
</dbReference>
<dbReference type="InterPro" id="IPR037607">
    <property type="entry name" value="DGK"/>
</dbReference>
<dbReference type="InterPro" id="IPR017438">
    <property type="entry name" value="ATP-NAD_kinase_N"/>
</dbReference>
<dbReference type="SUPFAM" id="SSF111331">
    <property type="entry name" value="NAD kinase/diacylglycerol kinase-like"/>
    <property type="match status" value="1"/>
</dbReference>
<evidence type="ECO:0000259" key="7">
    <source>
        <dbReference type="PROSITE" id="PS50146"/>
    </source>
</evidence>
<dbReference type="GO" id="GO:0016301">
    <property type="term" value="F:kinase activity"/>
    <property type="evidence" value="ECO:0007669"/>
    <property type="project" value="UniProtKB-KW"/>
</dbReference>
<keyword evidence="4" id="KW-0547">Nucleotide-binding</keyword>
<organism evidence="8 9">
    <name type="scientific">Cardiosporidium cionae</name>
    <dbReference type="NCBI Taxonomy" id="476202"/>
    <lineage>
        <taxon>Eukaryota</taxon>
        <taxon>Sar</taxon>
        <taxon>Alveolata</taxon>
        <taxon>Apicomplexa</taxon>
        <taxon>Aconoidasida</taxon>
        <taxon>Nephromycida</taxon>
        <taxon>Cardiosporidium</taxon>
    </lineage>
</organism>
<dbReference type="GO" id="GO:0016787">
    <property type="term" value="F:hydrolase activity"/>
    <property type="evidence" value="ECO:0007669"/>
    <property type="project" value="UniProtKB-KW"/>
</dbReference>
<dbReference type="Proteomes" id="UP000823046">
    <property type="component" value="Unassembled WGS sequence"/>
</dbReference>
<keyword evidence="8" id="KW-0378">Hydrolase</keyword>
<feature type="domain" description="DAGKc" evidence="7">
    <location>
        <begin position="24"/>
        <end position="148"/>
    </location>
</feature>
<keyword evidence="3" id="KW-0808">Transferase</keyword>
<evidence type="ECO:0000256" key="6">
    <source>
        <dbReference type="ARBA" id="ARBA00022840"/>
    </source>
</evidence>
<evidence type="ECO:0000313" key="9">
    <source>
        <dbReference type="Proteomes" id="UP000823046"/>
    </source>
</evidence>
<protein>
    <recommendedName>
        <fullName evidence="2">diacylglycerol kinase (ATP)</fullName>
        <ecNumber evidence="2">2.7.1.107</ecNumber>
    </recommendedName>
</protein>
<evidence type="ECO:0000256" key="1">
    <source>
        <dbReference type="ARBA" id="ARBA00009280"/>
    </source>
</evidence>
<dbReference type="Pfam" id="PF00609">
    <property type="entry name" value="DAGK_acc"/>
    <property type="match status" value="1"/>
</dbReference>
<dbReference type="InterPro" id="IPR016064">
    <property type="entry name" value="NAD/diacylglycerol_kinase_sf"/>
</dbReference>
<proteinExistence type="inferred from homology"/>
<evidence type="ECO:0000256" key="2">
    <source>
        <dbReference type="ARBA" id="ARBA00012133"/>
    </source>
</evidence>
<evidence type="ECO:0000313" key="8">
    <source>
        <dbReference type="EMBL" id="KAF8822274.1"/>
    </source>
</evidence>
<comment type="caution">
    <text evidence="8">The sequence shown here is derived from an EMBL/GenBank/DDBJ whole genome shotgun (WGS) entry which is preliminary data.</text>
</comment>
<evidence type="ECO:0000256" key="3">
    <source>
        <dbReference type="ARBA" id="ARBA00022679"/>
    </source>
</evidence>
<keyword evidence="9" id="KW-1185">Reference proteome</keyword>
<dbReference type="Gene3D" id="3.40.50.10330">
    <property type="entry name" value="Probable inorganic polyphosphate/atp-NAD kinase, domain 1"/>
    <property type="match status" value="1"/>
</dbReference>
<reference evidence="8 9" key="1">
    <citation type="journal article" date="2020" name="bioRxiv">
        <title>Metabolic contributions of an alphaproteobacterial endosymbiont in the apicomplexan Cardiosporidium cionae.</title>
        <authorList>
            <person name="Hunter E.S."/>
            <person name="Paight C.J."/>
            <person name="Lane C.E."/>
        </authorList>
    </citation>
    <scope>NUCLEOTIDE SEQUENCE [LARGE SCALE GENOMIC DNA]</scope>
    <source>
        <strain evidence="8">ESH_2018</strain>
    </source>
</reference>
<dbReference type="EC" id="2.7.1.107" evidence="2"/>
<name>A0ABQ7JE76_9APIC</name>
<dbReference type="PROSITE" id="PS50146">
    <property type="entry name" value="DAGK"/>
    <property type="match status" value="1"/>
</dbReference>
<evidence type="ECO:0000256" key="4">
    <source>
        <dbReference type="ARBA" id="ARBA00022741"/>
    </source>
</evidence>
<dbReference type="Pfam" id="PF00781">
    <property type="entry name" value="DAGK_cat"/>
    <property type="match status" value="1"/>
</dbReference>
<dbReference type="PANTHER" id="PTHR11255:SF121">
    <property type="entry name" value="DIACYLGLYCEROL KINASE (ATP)"/>
    <property type="match status" value="1"/>
</dbReference>
<keyword evidence="5 8" id="KW-0418">Kinase</keyword>
<dbReference type="InterPro" id="IPR000756">
    <property type="entry name" value="Diacylglycerol_kin_accessory"/>
</dbReference>
<evidence type="ECO:0000256" key="5">
    <source>
        <dbReference type="ARBA" id="ARBA00022777"/>
    </source>
</evidence>
<dbReference type="InterPro" id="IPR001206">
    <property type="entry name" value="Diacylglycerol_kinase_cat_dom"/>
</dbReference>
<dbReference type="SMART" id="SM00045">
    <property type="entry name" value="DAGKa"/>
    <property type="match status" value="1"/>
</dbReference>
<gene>
    <name evidence="8" type="ORF">IE077_004113</name>
</gene>